<gene>
    <name evidence="2" type="ORF">DSM107010_08210</name>
</gene>
<feature type="transmembrane region" description="Helical" evidence="1">
    <location>
        <begin position="65"/>
        <end position="82"/>
    </location>
</feature>
<comment type="caution">
    <text evidence="2">The sequence shown here is derived from an EMBL/GenBank/DDBJ whole genome shotgun (WGS) entry which is preliminary data.</text>
</comment>
<dbReference type="AlphaFoldDB" id="A0AB37UR70"/>
<protein>
    <recommendedName>
        <fullName evidence="4">Cofactor assembly of complex C subunit B</fullName>
    </recommendedName>
</protein>
<keyword evidence="1" id="KW-0812">Transmembrane</keyword>
<feature type="transmembrane region" description="Helical" evidence="1">
    <location>
        <begin position="35"/>
        <end position="59"/>
    </location>
</feature>
<dbReference type="Pfam" id="PF12046">
    <property type="entry name" value="CCB1"/>
    <property type="match status" value="1"/>
</dbReference>
<evidence type="ECO:0000313" key="2">
    <source>
        <dbReference type="EMBL" id="RUT13921.1"/>
    </source>
</evidence>
<dbReference type="Proteomes" id="UP000282574">
    <property type="component" value="Unassembled WGS sequence"/>
</dbReference>
<name>A0AB37UR70_9CYAN</name>
<dbReference type="PANTHER" id="PTHR35302">
    <property type="match status" value="1"/>
</dbReference>
<dbReference type="InterPro" id="IPR021919">
    <property type="entry name" value="CCB1"/>
</dbReference>
<sequence>MAQLQQYLRSRSYTVSEVDAEKNSVTFEGVIRPSLFLAVFLSILATVGILCLILVWSLLFPNWTAAFSLLILLAPTAGIFYWKKAARKERVSLKLEANTGDRISPQSLLTVTAHRDELIQLQRSLNLKPAE</sequence>
<proteinExistence type="predicted"/>
<keyword evidence="1" id="KW-1133">Transmembrane helix</keyword>
<evidence type="ECO:0000313" key="3">
    <source>
        <dbReference type="Proteomes" id="UP000282574"/>
    </source>
</evidence>
<organism evidence="2 3">
    <name type="scientific">Chroococcidiopsis cubana SAG 39.79</name>
    <dbReference type="NCBI Taxonomy" id="388085"/>
    <lineage>
        <taxon>Bacteria</taxon>
        <taxon>Bacillati</taxon>
        <taxon>Cyanobacteriota</taxon>
        <taxon>Cyanophyceae</taxon>
        <taxon>Chroococcidiopsidales</taxon>
        <taxon>Chroococcidiopsidaceae</taxon>
        <taxon>Chroococcidiopsis</taxon>
    </lineage>
</organism>
<accession>A0AB37UR70</accession>
<reference evidence="2 3" key="1">
    <citation type="journal article" date="2019" name="Genome Biol. Evol.">
        <title>Day and night: Metabolic profiles and evolutionary relationships of six axenic non-marine cyanobacteria.</title>
        <authorList>
            <person name="Will S.E."/>
            <person name="Henke P."/>
            <person name="Boedeker C."/>
            <person name="Huang S."/>
            <person name="Brinkmann H."/>
            <person name="Rohde M."/>
            <person name="Jarek M."/>
            <person name="Friedl T."/>
            <person name="Seufert S."/>
            <person name="Schumacher M."/>
            <person name="Overmann J."/>
            <person name="Neumann-Schaal M."/>
            <person name="Petersen J."/>
        </authorList>
    </citation>
    <scope>NUCLEOTIDE SEQUENCE [LARGE SCALE GENOMIC DNA]</scope>
    <source>
        <strain evidence="2 3">SAG 39.79</strain>
    </source>
</reference>
<dbReference type="PANTHER" id="PTHR35302:SF1">
    <property type="entry name" value="PROTEIN COFACTOR ASSEMBLY OF COMPLEX C SUBUNIT B CCB1, CHLOROPLASTIC"/>
    <property type="match status" value="1"/>
</dbReference>
<evidence type="ECO:0008006" key="4">
    <source>
        <dbReference type="Google" id="ProtNLM"/>
    </source>
</evidence>
<keyword evidence="3" id="KW-1185">Reference proteome</keyword>
<dbReference type="EMBL" id="RSCK01000004">
    <property type="protein sequence ID" value="RUT13921.1"/>
    <property type="molecule type" value="Genomic_DNA"/>
</dbReference>
<keyword evidence="1" id="KW-0472">Membrane</keyword>
<evidence type="ECO:0000256" key="1">
    <source>
        <dbReference type="SAM" id="Phobius"/>
    </source>
</evidence>